<dbReference type="Proteomes" id="UP000636709">
    <property type="component" value="Unassembled WGS sequence"/>
</dbReference>
<feature type="domain" description="F-box" evidence="1">
    <location>
        <begin position="7"/>
        <end position="47"/>
    </location>
</feature>
<organism evidence="2 3">
    <name type="scientific">Digitaria exilis</name>
    <dbReference type="NCBI Taxonomy" id="1010633"/>
    <lineage>
        <taxon>Eukaryota</taxon>
        <taxon>Viridiplantae</taxon>
        <taxon>Streptophyta</taxon>
        <taxon>Embryophyta</taxon>
        <taxon>Tracheophyta</taxon>
        <taxon>Spermatophyta</taxon>
        <taxon>Magnoliopsida</taxon>
        <taxon>Liliopsida</taxon>
        <taxon>Poales</taxon>
        <taxon>Poaceae</taxon>
        <taxon>PACMAD clade</taxon>
        <taxon>Panicoideae</taxon>
        <taxon>Panicodae</taxon>
        <taxon>Paniceae</taxon>
        <taxon>Anthephorinae</taxon>
        <taxon>Digitaria</taxon>
    </lineage>
</organism>
<dbReference type="InterPro" id="IPR001810">
    <property type="entry name" value="F-box_dom"/>
</dbReference>
<evidence type="ECO:0000313" key="2">
    <source>
        <dbReference type="EMBL" id="KAF8720950.1"/>
    </source>
</evidence>
<dbReference type="AlphaFoldDB" id="A0A835CBT9"/>
<dbReference type="EMBL" id="JACEFO010001687">
    <property type="protein sequence ID" value="KAF8720950.1"/>
    <property type="molecule type" value="Genomic_DNA"/>
</dbReference>
<dbReference type="PANTHER" id="PTHR34591">
    <property type="entry name" value="OS03G0653100 PROTEIN-RELATED"/>
    <property type="match status" value="1"/>
</dbReference>
<keyword evidence="3" id="KW-1185">Reference proteome</keyword>
<dbReference type="SMART" id="SM00256">
    <property type="entry name" value="FBOX"/>
    <property type="match status" value="1"/>
</dbReference>
<reference evidence="2" key="1">
    <citation type="submission" date="2020-07" db="EMBL/GenBank/DDBJ databases">
        <title>Genome sequence and genetic diversity analysis of an under-domesticated orphan crop, white fonio (Digitaria exilis).</title>
        <authorList>
            <person name="Bennetzen J.L."/>
            <person name="Chen S."/>
            <person name="Ma X."/>
            <person name="Wang X."/>
            <person name="Yssel A.E.J."/>
            <person name="Chaluvadi S.R."/>
            <person name="Johnson M."/>
            <person name="Gangashetty P."/>
            <person name="Hamidou F."/>
            <person name="Sanogo M.D."/>
            <person name="Zwaenepoel A."/>
            <person name="Wallace J."/>
            <person name="Van De Peer Y."/>
            <person name="Van Deynze A."/>
        </authorList>
    </citation>
    <scope>NUCLEOTIDE SEQUENCE</scope>
    <source>
        <tissue evidence="2">Leaves</tissue>
    </source>
</reference>
<gene>
    <name evidence="2" type="ORF">HU200_023356</name>
</gene>
<proteinExistence type="predicted"/>
<name>A0A835CBT9_9POAL</name>
<evidence type="ECO:0000313" key="3">
    <source>
        <dbReference type="Proteomes" id="UP000636709"/>
    </source>
</evidence>
<dbReference type="Pfam" id="PF00646">
    <property type="entry name" value="F-box"/>
    <property type="match status" value="1"/>
</dbReference>
<sequence>MAIGWELTDDLIADVLRRLPPRSLAVSRCVCRSWRGLVDARRLLRADLLPRSVGGIYSSEFFALPATGPSISGHLEFIPGFFEVLDHCNGLLLLTETSDDHAMSATLERGSGHGCQMEEADDQIECLVYDPTVSPHYKVFLIPSHPDDQPKSMLDPDMKRSDSEWPPSSYALQVFSSTTGCWEERSFVLEGGCSEEGGPITDIKVYWREALYVLCENGFILRMSMKNAKYRVLPMPSDVEYRNCLSLGKSEKGVYCAFEHECHGLRIFLLNESCGQVRWELKHLVDLKSFALEDYFEWNSDDDNVLNTNAMVKGHFEGYIDFLGFHPYKEIVFLNMSLYRAVAYHWNTSKF</sequence>
<dbReference type="OrthoDB" id="668684at2759"/>
<accession>A0A835CBT9</accession>
<dbReference type="InterPro" id="IPR036047">
    <property type="entry name" value="F-box-like_dom_sf"/>
</dbReference>
<dbReference type="SUPFAM" id="SSF81383">
    <property type="entry name" value="F-box domain"/>
    <property type="match status" value="1"/>
</dbReference>
<protein>
    <recommendedName>
        <fullName evidence="1">F-box domain-containing protein</fullName>
    </recommendedName>
</protein>
<evidence type="ECO:0000259" key="1">
    <source>
        <dbReference type="SMART" id="SM00256"/>
    </source>
</evidence>
<dbReference type="PANTHER" id="PTHR34591:SF56">
    <property type="entry name" value="F-BOX DOMAIN-CONTAINING PROTEIN"/>
    <property type="match status" value="1"/>
</dbReference>
<dbReference type="Gene3D" id="1.20.1280.50">
    <property type="match status" value="1"/>
</dbReference>
<comment type="caution">
    <text evidence="2">The sequence shown here is derived from an EMBL/GenBank/DDBJ whole genome shotgun (WGS) entry which is preliminary data.</text>
</comment>